<dbReference type="AlphaFoldDB" id="A0A3N2C5L0"/>
<dbReference type="SUPFAM" id="SSF110738">
    <property type="entry name" value="Glycerate kinase I"/>
    <property type="match status" value="1"/>
</dbReference>
<dbReference type="GO" id="GO:0008887">
    <property type="term" value="F:glycerate kinase activity"/>
    <property type="evidence" value="ECO:0007669"/>
    <property type="project" value="UniProtKB-UniRule"/>
</dbReference>
<dbReference type="Gene3D" id="3.90.1510.10">
    <property type="entry name" value="Glycerate kinase, domain 2"/>
    <property type="match status" value="1"/>
</dbReference>
<organism evidence="5 6">
    <name type="scientific">Plantibacter flavus</name>
    <dbReference type="NCBI Taxonomy" id="150123"/>
    <lineage>
        <taxon>Bacteria</taxon>
        <taxon>Bacillati</taxon>
        <taxon>Actinomycetota</taxon>
        <taxon>Actinomycetes</taxon>
        <taxon>Micrococcales</taxon>
        <taxon>Microbacteriaceae</taxon>
        <taxon>Plantibacter</taxon>
    </lineage>
</organism>
<dbReference type="PANTHER" id="PTHR21599:SF0">
    <property type="entry name" value="GLYCERATE KINASE"/>
    <property type="match status" value="1"/>
</dbReference>
<dbReference type="PANTHER" id="PTHR21599">
    <property type="entry name" value="GLYCERATE KINASE"/>
    <property type="match status" value="1"/>
</dbReference>
<evidence type="ECO:0000313" key="5">
    <source>
        <dbReference type="EMBL" id="ROR82795.1"/>
    </source>
</evidence>
<proteinExistence type="inferred from homology"/>
<keyword evidence="2 4" id="KW-0808">Transferase</keyword>
<dbReference type="Gene3D" id="3.40.50.10350">
    <property type="entry name" value="Glycerate kinase, domain 1"/>
    <property type="match status" value="1"/>
</dbReference>
<keyword evidence="3 4" id="KW-0418">Kinase</keyword>
<dbReference type="InterPro" id="IPR018193">
    <property type="entry name" value="Glyc_kinase_flavodox-like_fold"/>
</dbReference>
<evidence type="ECO:0000256" key="2">
    <source>
        <dbReference type="ARBA" id="ARBA00022679"/>
    </source>
</evidence>
<keyword evidence="6" id="KW-1185">Reference proteome</keyword>
<gene>
    <name evidence="5" type="ORF">EDD42_2891</name>
</gene>
<evidence type="ECO:0000313" key="6">
    <source>
        <dbReference type="Proteomes" id="UP000266915"/>
    </source>
</evidence>
<dbReference type="InterPro" id="IPR004381">
    <property type="entry name" value="Glycerate_kinase"/>
</dbReference>
<evidence type="ECO:0000256" key="3">
    <source>
        <dbReference type="ARBA" id="ARBA00022777"/>
    </source>
</evidence>
<name>A0A3N2C5L0_9MICO</name>
<dbReference type="GO" id="GO:0031388">
    <property type="term" value="P:organic acid phosphorylation"/>
    <property type="evidence" value="ECO:0007669"/>
    <property type="project" value="UniProtKB-UniRule"/>
</dbReference>
<dbReference type="InterPro" id="IPR036129">
    <property type="entry name" value="Glycerate_kinase_sf"/>
</dbReference>
<evidence type="ECO:0000256" key="1">
    <source>
        <dbReference type="ARBA" id="ARBA00006284"/>
    </source>
</evidence>
<dbReference type="EMBL" id="RKHL01000001">
    <property type="protein sequence ID" value="ROR82795.1"/>
    <property type="molecule type" value="Genomic_DNA"/>
</dbReference>
<dbReference type="Pfam" id="PF02595">
    <property type="entry name" value="Gly_kinase"/>
    <property type="match status" value="1"/>
</dbReference>
<accession>A0A3N2C5L0</accession>
<evidence type="ECO:0000256" key="4">
    <source>
        <dbReference type="PIRNR" id="PIRNR006078"/>
    </source>
</evidence>
<dbReference type="RefSeq" id="WP_085512678.1">
    <property type="nucleotide sequence ID" value="NZ_FXAP01000004.1"/>
</dbReference>
<protein>
    <submittedName>
        <fullName evidence="5">Glycerate kinase</fullName>
    </submittedName>
</protein>
<comment type="caution">
    <text evidence="5">The sequence shown here is derived from an EMBL/GenBank/DDBJ whole genome shotgun (WGS) entry which is preliminary data.</text>
</comment>
<dbReference type="NCBIfam" id="TIGR00045">
    <property type="entry name" value="glycerate kinase"/>
    <property type="match status" value="1"/>
</dbReference>
<dbReference type="InterPro" id="IPR018197">
    <property type="entry name" value="Glycerate_kinase_RE-like"/>
</dbReference>
<reference evidence="5 6" key="1">
    <citation type="submission" date="2018-11" db="EMBL/GenBank/DDBJ databases">
        <title>Sequencing the genomes of 1000 actinobacteria strains.</title>
        <authorList>
            <person name="Klenk H.-P."/>
        </authorList>
    </citation>
    <scope>NUCLEOTIDE SEQUENCE [LARGE SCALE GENOMIC DNA]</scope>
    <source>
        <strain evidence="5 6">DSM 14012</strain>
    </source>
</reference>
<comment type="similarity">
    <text evidence="1 4">Belongs to the glycerate kinase type-1 family.</text>
</comment>
<dbReference type="Proteomes" id="UP000266915">
    <property type="component" value="Unassembled WGS sequence"/>
</dbReference>
<dbReference type="PIRSF" id="PIRSF006078">
    <property type="entry name" value="GlxK"/>
    <property type="match status" value="1"/>
</dbReference>
<sequence>MTQHIVIAPDSFKGTATAAEVAEAIADGWRTLRPDDLLQSLPMADGGEGTLDAFAAAVPGARRHQITVTGPVGDPVDAEWLELPDGSAVVELAQTSGLTLLDPLQPFAAHTVGFGEAIEAALDHGVRRLLLAIGGSSSTDGGAGLLTALGARLVDVDGGPVATGNAGLATIRDIDTAGLRALPPDGAVILSDVTNPLLGDRGAAAVFGPQKGATTVDVAVLDANLARFASRAAEAFGRDHAERAVVEPGAGAAGGAGYGLLLWGATATSGARGVGEAIALPEAAAAASIVITGEGRFDDQTADGKVASWVAGLAADRTMLVAGAIQAPTEGIFLAAASLTELAGGVEAAMAEPLVHLRAAGAALATQYRP</sequence>